<dbReference type="RefSeq" id="WP_274942162.1">
    <property type="nucleotide sequence ID" value="NZ_JANWOI010000001.1"/>
</dbReference>
<protein>
    <submittedName>
        <fullName evidence="3">Enoyl-CoA hydratase-related protein</fullName>
    </submittedName>
</protein>
<comment type="caution">
    <text evidence="3">The sequence shown here is derived from an EMBL/GenBank/DDBJ whole genome shotgun (WGS) entry which is preliminary data.</text>
</comment>
<organism evidence="3 4">
    <name type="scientific">Govanella unica</name>
    <dbReference type="NCBI Taxonomy" id="2975056"/>
    <lineage>
        <taxon>Bacteria</taxon>
        <taxon>Pseudomonadati</taxon>
        <taxon>Pseudomonadota</taxon>
        <taxon>Alphaproteobacteria</taxon>
        <taxon>Emcibacterales</taxon>
        <taxon>Govanellaceae</taxon>
        <taxon>Govanella</taxon>
    </lineage>
</organism>
<evidence type="ECO:0000313" key="3">
    <source>
        <dbReference type="EMBL" id="MDA5192455.1"/>
    </source>
</evidence>
<accession>A0A9X3TUI2</accession>
<dbReference type="AlphaFoldDB" id="A0A9X3TUI2"/>
<dbReference type="SUPFAM" id="SSF52096">
    <property type="entry name" value="ClpP/crotonase"/>
    <property type="match status" value="1"/>
</dbReference>
<dbReference type="InterPro" id="IPR014748">
    <property type="entry name" value="Enoyl-CoA_hydra_C"/>
</dbReference>
<dbReference type="PANTHER" id="PTHR11941">
    <property type="entry name" value="ENOYL-COA HYDRATASE-RELATED"/>
    <property type="match status" value="1"/>
</dbReference>
<comment type="similarity">
    <text evidence="1">Belongs to the enoyl-CoA hydratase/isomerase family.</text>
</comment>
<reference evidence="3" key="1">
    <citation type="submission" date="2022-08" db="EMBL/GenBank/DDBJ databases">
        <authorList>
            <person name="Vandamme P."/>
            <person name="Hettiarachchi A."/>
            <person name="Peeters C."/>
            <person name="Cnockaert M."/>
            <person name="Carlier A."/>
        </authorList>
    </citation>
    <scope>NUCLEOTIDE SEQUENCE</scope>
    <source>
        <strain evidence="3">LMG 31809</strain>
    </source>
</reference>
<dbReference type="InterPro" id="IPR029045">
    <property type="entry name" value="ClpP/crotonase-like_dom_sf"/>
</dbReference>
<evidence type="ECO:0000256" key="2">
    <source>
        <dbReference type="ARBA" id="ARBA00023239"/>
    </source>
</evidence>
<evidence type="ECO:0000313" key="4">
    <source>
        <dbReference type="Proteomes" id="UP001141619"/>
    </source>
</evidence>
<gene>
    <name evidence="3" type="ORF">NYP16_00585</name>
</gene>
<dbReference type="EMBL" id="JANWOI010000001">
    <property type="protein sequence ID" value="MDA5192455.1"/>
    <property type="molecule type" value="Genomic_DNA"/>
</dbReference>
<keyword evidence="2" id="KW-0456">Lyase</keyword>
<dbReference type="CDD" id="cd06558">
    <property type="entry name" value="crotonase-like"/>
    <property type="match status" value="1"/>
</dbReference>
<reference evidence="3" key="2">
    <citation type="journal article" date="2023" name="Syst. Appl. Microbiol.">
        <title>Govania unica gen. nov., sp. nov., a rare biosphere bacterium that represents a novel family in the class Alphaproteobacteria.</title>
        <authorList>
            <person name="Vandamme P."/>
            <person name="Peeters C."/>
            <person name="Hettiarachchi A."/>
            <person name="Cnockaert M."/>
            <person name="Carlier A."/>
        </authorList>
    </citation>
    <scope>NUCLEOTIDE SEQUENCE</scope>
    <source>
        <strain evidence="3">LMG 31809</strain>
    </source>
</reference>
<dbReference type="PANTHER" id="PTHR11941:SF54">
    <property type="entry name" value="ENOYL-COA HYDRATASE, MITOCHONDRIAL"/>
    <property type="match status" value="1"/>
</dbReference>
<name>A0A9X3TUI2_9PROT</name>
<evidence type="ECO:0000256" key="1">
    <source>
        <dbReference type="ARBA" id="ARBA00005254"/>
    </source>
</evidence>
<dbReference type="GO" id="GO:0006635">
    <property type="term" value="P:fatty acid beta-oxidation"/>
    <property type="evidence" value="ECO:0007669"/>
    <property type="project" value="TreeGrafter"/>
</dbReference>
<dbReference type="Gene3D" id="1.10.12.10">
    <property type="entry name" value="Lyase 2-enoyl-coa Hydratase, Chain A, domain 2"/>
    <property type="match status" value="1"/>
</dbReference>
<dbReference type="InterPro" id="IPR001753">
    <property type="entry name" value="Enoyl-CoA_hydra/iso"/>
</dbReference>
<dbReference type="Gene3D" id="3.90.226.10">
    <property type="entry name" value="2-enoyl-CoA Hydratase, Chain A, domain 1"/>
    <property type="match status" value="1"/>
</dbReference>
<keyword evidence="4" id="KW-1185">Reference proteome</keyword>
<proteinExistence type="inferred from homology"/>
<sequence>MTTDLIYLAQDGDIATIVLNRADKKNALTQAMWETLPRLVATVENDPTVKILILKSADPSVFSAGADIAEFQEIAKDPARRESNRIAIREGQRALARMSKPTVAEIGGACVGGGCGLALACDIRMAATGARLGITPAKLGLVYSLQDAKHLLEVVGASHAKSILYSGRLVDSDEALRIGLINSVHAAEDLTNDVRRFAQSIADNSQWSVRGIKQVIRAILEGATDDTAETQDLFRQSFDGIDHAEGVAAFLARRKPDFPFR</sequence>
<dbReference type="Proteomes" id="UP001141619">
    <property type="component" value="Unassembled WGS sequence"/>
</dbReference>
<dbReference type="GO" id="GO:0016829">
    <property type="term" value="F:lyase activity"/>
    <property type="evidence" value="ECO:0007669"/>
    <property type="project" value="UniProtKB-KW"/>
</dbReference>
<dbReference type="Pfam" id="PF00378">
    <property type="entry name" value="ECH_1"/>
    <property type="match status" value="1"/>
</dbReference>